<dbReference type="EMBL" id="VULQ01000002">
    <property type="protein sequence ID" value="MSS77289.1"/>
    <property type="molecule type" value="Genomic_DNA"/>
</dbReference>
<comment type="caution">
    <text evidence="6">The sequence shown here is derived from an EMBL/GenBank/DDBJ whole genome shotgun (WGS) entry which is preliminary data.</text>
</comment>
<dbReference type="Pfam" id="PF00872">
    <property type="entry name" value="Transposase_mut"/>
    <property type="match status" value="1"/>
</dbReference>
<evidence type="ECO:0000256" key="5">
    <source>
        <dbReference type="ARBA" id="ARBA00023172"/>
    </source>
</evidence>
<evidence type="ECO:0000256" key="3">
    <source>
        <dbReference type="ARBA" id="ARBA00022578"/>
    </source>
</evidence>
<evidence type="ECO:0000313" key="7">
    <source>
        <dbReference type="Proteomes" id="UP000441925"/>
    </source>
</evidence>
<dbReference type="GO" id="GO:0004803">
    <property type="term" value="F:transposase activity"/>
    <property type="evidence" value="ECO:0007669"/>
    <property type="project" value="InterPro"/>
</dbReference>
<evidence type="ECO:0000256" key="1">
    <source>
        <dbReference type="ARBA" id="ARBA00002190"/>
    </source>
</evidence>
<keyword evidence="3" id="KW-0815">Transposition</keyword>
<sequence>MYYKYRQKTLSIKTRNGSSKKRVRSSYGNIDISIPRDREGSFKP</sequence>
<reference evidence="6 7" key="1">
    <citation type="submission" date="2019-08" db="EMBL/GenBank/DDBJ databases">
        <title>In-depth cultivation of the pig gut microbiome towards novel bacterial diversity and tailored functional studies.</title>
        <authorList>
            <person name="Wylensek D."/>
            <person name="Hitch T.C.A."/>
            <person name="Clavel T."/>
        </authorList>
    </citation>
    <scope>NUCLEOTIDE SEQUENCE [LARGE SCALE GENOMIC DNA]</scope>
    <source>
        <strain evidence="6 7">WCA-380-WT-2B</strain>
    </source>
</reference>
<organism evidence="6 7">
    <name type="scientific">Anaerococcus porci</name>
    <dbReference type="NCBI Taxonomy" id="2652269"/>
    <lineage>
        <taxon>Bacteria</taxon>
        <taxon>Bacillati</taxon>
        <taxon>Bacillota</taxon>
        <taxon>Tissierellia</taxon>
        <taxon>Tissierellales</taxon>
        <taxon>Peptoniphilaceae</taxon>
        <taxon>Anaerococcus</taxon>
    </lineage>
</organism>
<name>A0A6N7VUB6_9FIRM</name>
<protein>
    <recommendedName>
        <fullName evidence="8">Mutator family transposase</fullName>
    </recommendedName>
</protein>
<evidence type="ECO:0000256" key="4">
    <source>
        <dbReference type="ARBA" id="ARBA00023125"/>
    </source>
</evidence>
<dbReference type="GO" id="GO:0006313">
    <property type="term" value="P:DNA transposition"/>
    <property type="evidence" value="ECO:0007669"/>
    <property type="project" value="InterPro"/>
</dbReference>
<dbReference type="GO" id="GO:0003677">
    <property type="term" value="F:DNA binding"/>
    <property type="evidence" value="ECO:0007669"/>
    <property type="project" value="UniProtKB-KW"/>
</dbReference>
<evidence type="ECO:0008006" key="8">
    <source>
        <dbReference type="Google" id="ProtNLM"/>
    </source>
</evidence>
<keyword evidence="7" id="KW-1185">Reference proteome</keyword>
<comment type="function">
    <text evidence="1">Required for the transposition of the insertion element.</text>
</comment>
<keyword evidence="5" id="KW-0233">DNA recombination</keyword>
<dbReference type="RefSeq" id="WP_176269534.1">
    <property type="nucleotide sequence ID" value="NZ_VULQ01000002.1"/>
</dbReference>
<accession>A0A6N7VUB6</accession>
<dbReference type="Proteomes" id="UP000441925">
    <property type="component" value="Unassembled WGS sequence"/>
</dbReference>
<comment type="similarity">
    <text evidence="2">Belongs to the transposase mutator family.</text>
</comment>
<evidence type="ECO:0000313" key="6">
    <source>
        <dbReference type="EMBL" id="MSS77289.1"/>
    </source>
</evidence>
<evidence type="ECO:0000256" key="2">
    <source>
        <dbReference type="ARBA" id="ARBA00010961"/>
    </source>
</evidence>
<gene>
    <name evidence="6" type="ORF">FYJ26_02450</name>
</gene>
<dbReference type="AlphaFoldDB" id="A0A6N7VUB6"/>
<proteinExistence type="inferred from homology"/>
<dbReference type="InterPro" id="IPR001207">
    <property type="entry name" value="Transposase_mutator"/>
</dbReference>
<keyword evidence="4" id="KW-0238">DNA-binding</keyword>